<keyword evidence="6" id="KW-1185">Reference proteome</keyword>
<dbReference type="InterPro" id="IPR008920">
    <property type="entry name" value="TF_FadR/GntR_C"/>
</dbReference>
<dbReference type="PROSITE" id="PS50949">
    <property type="entry name" value="HTH_GNTR"/>
    <property type="match status" value="1"/>
</dbReference>
<name>A0ABN2XUN3_9MICC</name>
<dbReference type="Proteomes" id="UP001500166">
    <property type="component" value="Unassembled WGS sequence"/>
</dbReference>
<reference evidence="5 6" key="1">
    <citation type="journal article" date="2019" name="Int. J. Syst. Evol. Microbiol.">
        <title>The Global Catalogue of Microorganisms (GCM) 10K type strain sequencing project: providing services to taxonomists for standard genome sequencing and annotation.</title>
        <authorList>
            <consortium name="The Broad Institute Genomics Platform"/>
            <consortium name="The Broad Institute Genome Sequencing Center for Infectious Disease"/>
            <person name="Wu L."/>
            <person name="Ma J."/>
        </authorList>
    </citation>
    <scope>NUCLEOTIDE SEQUENCE [LARGE SCALE GENOMIC DNA]</scope>
    <source>
        <strain evidence="5 6">JCM 15914</strain>
    </source>
</reference>
<protein>
    <submittedName>
        <fullName evidence="5">FCD domain-containing protein</fullName>
    </submittedName>
</protein>
<dbReference type="Gene3D" id="1.10.10.10">
    <property type="entry name" value="Winged helix-like DNA-binding domain superfamily/Winged helix DNA-binding domain"/>
    <property type="match status" value="1"/>
</dbReference>
<dbReference type="PANTHER" id="PTHR43537">
    <property type="entry name" value="TRANSCRIPTIONAL REGULATOR, GNTR FAMILY"/>
    <property type="match status" value="1"/>
</dbReference>
<dbReference type="InterPro" id="IPR036388">
    <property type="entry name" value="WH-like_DNA-bd_sf"/>
</dbReference>
<dbReference type="SMART" id="SM00345">
    <property type="entry name" value="HTH_GNTR"/>
    <property type="match status" value="1"/>
</dbReference>
<gene>
    <name evidence="5" type="ORF">GCM10009824_16840</name>
</gene>
<dbReference type="CDD" id="cd07377">
    <property type="entry name" value="WHTH_GntR"/>
    <property type="match status" value="1"/>
</dbReference>
<comment type="caution">
    <text evidence="5">The sequence shown here is derived from an EMBL/GenBank/DDBJ whole genome shotgun (WGS) entry which is preliminary data.</text>
</comment>
<dbReference type="InterPro" id="IPR036390">
    <property type="entry name" value="WH_DNA-bd_sf"/>
</dbReference>
<accession>A0ABN2XUN3</accession>
<dbReference type="RefSeq" id="WP_344224565.1">
    <property type="nucleotide sequence ID" value="NZ_BAAAQA010000016.1"/>
</dbReference>
<dbReference type="PANTHER" id="PTHR43537:SF5">
    <property type="entry name" value="UXU OPERON TRANSCRIPTIONAL REGULATOR"/>
    <property type="match status" value="1"/>
</dbReference>
<evidence type="ECO:0000313" key="5">
    <source>
        <dbReference type="EMBL" id="GAA2117418.1"/>
    </source>
</evidence>
<evidence type="ECO:0000259" key="4">
    <source>
        <dbReference type="PROSITE" id="PS50949"/>
    </source>
</evidence>
<dbReference type="SMART" id="SM00895">
    <property type="entry name" value="FCD"/>
    <property type="match status" value="1"/>
</dbReference>
<dbReference type="InterPro" id="IPR011711">
    <property type="entry name" value="GntR_C"/>
</dbReference>
<evidence type="ECO:0000256" key="2">
    <source>
        <dbReference type="ARBA" id="ARBA00023125"/>
    </source>
</evidence>
<keyword evidence="1" id="KW-0805">Transcription regulation</keyword>
<dbReference type="SUPFAM" id="SSF46785">
    <property type="entry name" value="Winged helix' DNA-binding domain"/>
    <property type="match status" value="1"/>
</dbReference>
<dbReference type="Gene3D" id="1.20.120.530">
    <property type="entry name" value="GntR ligand-binding domain-like"/>
    <property type="match status" value="1"/>
</dbReference>
<keyword evidence="3" id="KW-0804">Transcription</keyword>
<feature type="domain" description="HTH gntR-type" evidence="4">
    <location>
        <begin position="4"/>
        <end position="76"/>
    </location>
</feature>
<evidence type="ECO:0000256" key="3">
    <source>
        <dbReference type="ARBA" id="ARBA00023163"/>
    </source>
</evidence>
<dbReference type="SUPFAM" id="SSF48008">
    <property type="entry name" value="GntR ligand-binding domain-like"/>
    <property type="match status" value="1"/>
</dbReference>
<evidence type="ECO:0000313" key="6">
    <source>
        <dbReference type="Proteomes" id="UP001500166"/>
    </source>
</evidence>
<dbReference type="EMBL" id="BAAAQA010000016">
    <property type="protein sequence ID" value="GAA2117418.1"/>
    <property type="molecule type" value="Genomic_DNA"/>
</dbReference>
<evidence type="ECO:0000256" key="1">
    <source>
        <dbReference type="ARBA" id="ARBA00023015"/>
    </source>
</evidence>
<proteinExistence type="predicted"/>
<organism evidence="5 6">
    <name type="scientific">Kocuria atrinae</name>
    <dbReference type="NCBI Taxonomy" id="592377"/>
    <lineage>
        <taxon>Bacteria</taxon>
        <taxon>Bacillati</taxon>
        <taxon>Actinomycetota</taxon>
        <taxon>Actinomycetes</taxon>
        <taxon>Micrococcales</taxon>
        <taxon>Micrococcaceae</taxon>
        <taxon>Kocuria</taxon>
    </lineage>
</organism>
<dbReference type="Pfam" id="PF07729">
    <property type="entry name" value="FCD"/>
    <property type="match status" value="1"/>
</dbReference>
<dbReference type="InterPro" id="IPR000524">
    <property type="entry name" value="Tscrpt_reg_HTH_GntR"/>
</dbReference>
<dbReference type="Pfam" id="PF00392">
    <property type="entry name" value="GntR"/>
    <property type="match status" value="1"/>
</dbReference>
<sequence>MVATPAYTVVLNWLEEQLRHGKIRVGDKLPAERALAEHFGISRASVREAIRILDAMGLVRSSTGSGPQAGATVISEASAALGWALRMHIATQALPVKDVVTTRLMLETQAAWDAASGENDDHTDRDGILARAHELLDRMDDPEVSDDEFHTLDAQFHLLLTSLAGNVVLETIMVSLREATIGYVQETVATLEDWPSIRARLQTQHREILAAVTARDGDLATRLLREHIQWFYSLVPARKSSHRDSHPSTGSTRHTKKVRPLLVERCRTSLLTC</sequence>
<dbReference type="PRINTS" id="PR00035">
    <property type="entry name" value="HTHGNTR"/>
</dbReference>
<keyword evidence="2" id="KW-0238">DNA-binding</keyword>